<dbReference type="AlphaFoldDB" id="A0A1R3G6R1"/>
<reference evidence="3" key="1">
    <citation type="submission" date="2013-09" db="EMBL/GenBank/DDBJ databases">
        <title>Corchorus olitorius genome sequencing.</title>
        <authorList>
            <person name="Alam M."/>
            <person name="Haque M.S."/>
            <person name="Islam M.S."/>
            <person name="Emdad E.M."/>
            <person name="Islam M.M."/>
            <person name="Ahmed B."/>
            <person name="Halim A."/>
            <person name="Hossen Q.M.M."/>
            <person name="Hossain M.Z."/>
            <person name="Ahmed R."/>
            <person name="Khan M.M."/>
            <person name="Islam R."/>
            <person name="Rashid M.M."/>
            <person name="Khan S.A."/>
            <person name="Rahman M.S."/>
            <person name="Alam M."/>
            <person name="Yahiya A.S."/>
            <person name="Khan M.S."/>
            <person name="Azam M.S."/>
            <person name="Haque T."/>
            <person name="Lashkar M.Z.H."/>
            <person name="Akhand A.I."/>
            <person name="Morshed G."/>
            <person name="Roy S."/>
            <person name="Uddin K.S."/>
            <person name="Rabeya T."/>
            <person name="Hossain A.S."/>
            <person name="Chowdhury A."/>
            <person name="Snigdha A.R."/>
            <person name="Mortoza M.S."/>
            <person name="Matin S.A."/>
            <person name="Hoque S.M.E."/>
            <person name="Islam M.K."/>
            <person name="Roy D.K."/>
            <person name="Haider R."/>
            <person name="Moosa M.M."/>
            <person name="Elias S.M."/>
            <person name="Hasan A.M."/>
            <person name="Jahan S."/>
            <person name="Shafiuddin M."/>
            <person name="Mahmood N."/>
            <person name="Shommy N.S."/>
        </authorList>
    </citation>
    <scope>NUCLEOTIDE SEQUENCE [LARGE SCALE GENOMIC DNA]</scope>
    <source>
        <strain evidence="3">cv. O-4</strain>
    </source>
</reference>
<protein>
    <submittedName>
        <fullName evidence="2">Uncharacterized protein</fullName>
    </submittedName>
</protein>
<evidence type="ECO:0000256" key="1">
    <source>
        <dbReference type="SAM" id="MobiDB-lite"/>
    </source>
</evidence>
<sequence>MVSISSFRFRLLFCKTMTRMESGRRLGEQDNQREGPQRWIQGEREVSA</sequence>
<comment type="caution">
    <text evidence="2">The sequence shown here is derived from an EMBL/GenBank/DDBJ whole genome shotgun (WGS) entry which is preliminary data.</text>
</comment>
<organism evidence="2 3">
    <name type="scientific">Corchorus olitorius</name>
    <dbReference type="NCBI Taxonomy" id="93759"/>
    <lineage>
        <taxon>Eukaryota</taxon>
        <taxon>Viridiplantae</taxon>
        <taxon>Streptophyta</taxon>
        <taxon>Embryophyta</taxon>
        <taxon>Tracheophyta</taxon>
        <taxon>Spermatophyta</taxon>
        <taxon>Magnoliopsida</taxon>
        <taxon>eudicotyledons</taxon>
        <taxon>Gunneridae</taxon>
        <taxon>Pentapetalae</taxon>
        <taxon>rosids</taxon>
        <taxon>malvids</taxon>
        <taxon>Malvales</taxon>
        <taxon>Malvaceae</taxon>
        <taxon>Grewioideae</taxon>
        <taxon>Apeibeae</taxon>
        <taxon>Corchorus</taxon>
    </lineage>
</organism>
<proteinExistence type="predicted"/>
<name>A0A1R3G6R1_9ROSI</name>
<accession>A0A1R3G6R1</accession>
<keyword evidence="3" id="KW-1185">Reference proteome</keyword>
<dbReference type="Proteomes" id="UP000187203">
    <property type="component" value="Unassembled WGS sequence"/>
</dbReference>
<gene>
    <name evidence="2" type="ORF">COLO4_36672</name>
</gene>
<evidence type="ECO:0000313" key="2">
    <source>
        <dbReference type="EMBL" id="OMO53746.1"/>
    </source>
</evidence>
<dbReference type="EMBL" id="AWUE01023474">
    <property type="protein sequence ID" value="OMO53746.1"/>
    <property type="molecule type" value="Genomic_DNA"/>
</dbReference>
<feature type="region of interest" description="Disordered" evidence="1">
    <location>
        <begin position="22"/>
        <end position="48"/>
    </location>
</feature>
<evidence type="ECO:0000313" key="3">
    <source>
        <dbReference type="Proteomes" id="UP000187203"/>
    </source>
</evidence>